<accession>A0A2P1G8A5</accession>
<dbReference type="Gene3D" id="3.30.300.20">
    <property type="match status" value="1"/>
</dbReference>
<dbReference type="InterPro" id="IPR015946">
    <property type="entry name" value="KH_dom-like_a/b"/>
</dbReference>
<evidence type="ECO:0000259" key="6">
    <source>
        <dbReference type="Pfam" id="PF00189"/>
    </source>
</evidence>
<dbReference type="RefSeq" id="YP_009476701.1">
    <property type="nucleotide sequence ID" value="NC_037453.1"/>
</dbReference>
<dbReference type="GO" id="GO:0003735">
    <property type="term" value="F:structural constituent of ribosome"/>
    <property type="evidence" value="ECO:0007669"/>
    <property type="project" value="InterPro"/>
</dbReference>
<dbReference type="Gene3D" id="3.30.1140.32">
    <property type="entry name" value="Ribosomal protein S3, C-terminal domain"/>
    <property type="match status" value="1"/>
</dbReference>
<dbReference type="GO" id="GO:0022627">
    <property type="term" value="C:cytosolic small ribosomal subunit"/>
    <property type="evidence" value="ECO:0007669"/>
    <property type="project" value="TreeGrafter"/>
</dbReference>
<organism evidence="7">
    <name type="scientific">Proteomonas sulcata</name>
    <dbReference type="NCBI Taxonomy" id="77928"/>
    <lineage>
        <taxon>Eukaryota</taxon>
        <taxon>Cryptophyceae</taxon>
        <taxon>Pyrenomonadales</taxon>
        <taxon>Geminigeraceae</taxon>
        <taxon>Proteomonas</taxon>
    </lineage>
</organism>
<dbReference type="AlphaFoldDB" id="A0A2P1G8A5"/>
<dbReference type="NCBIfam" id="TIGR01009">
    <property type="entry name" value="rpsC_bact"/>
    <property type="match status" value="1"/>
</dbReference>
<dbReference type="InterPro" id="IPR036419">
    <property type="entry name" value="Ribosomal_S3_C_sf"/>
</dbReference>
<dbReference type="InterPro" id="IPR009019">
    <property type="entry name" value="KH_sf_prok-type"/>
</dbReference>
<keyword evidence="3 5" id="KW-0687">Ribonucleoprotein</keyword>
<geneLocation type="mitochondrion" evidence="7"/>
<keyword evidence="2 5" id="KW-0689">Ribosomal protein</keyword>
<dbReference type="InterPro" id="IPR005704">
    <property type="entry name" value="Ribosomal_uS3_bac-typ"/>
</dbReference>
<proteinExistence type="inferred from homology"/>
<sequence length="208" mass="24171">MGQKANINGLHLSKNKDWNSVWYLDKTDYSGLLMDDYKIYKYYFYNQSHNKNLLKIRIYRFTRNLLIFLVFSHELKKSLKDLKQIELKPKDLNIKNLFVISHRASVTESLSEVTYLAQKVAYLIEKRVSFRSYTIKTILEKVYSLPNVKGVGILCSGRLNDVDMAKTDSLSKGSIPFQSLNINLNYGFATANTTKGLIGIKVWIYYKK</sequence>
<reference evidence="7" key="1">
    <citation type="journal article" date="2018" name="BMC Genomics">
        <title>Comparative mitochondrial genomics of cryptophyte algae: gene shuffling and dynamic mobile genetic elements.</title>
        <authorList>
            <person name="Kim J.I."/>
            <person name="Yoon H.S."/>
            <person name="Yi G."/>
            <person name="Shin W."/>
            <person name="Archibald J.M."/>
        </authorList>
    </citation>
    <scope>NUCLEOTIDE SEQUENCE</scope>
    <source>
        <strain evidence="7">CCMP705</strain>
    </source>
</reference>
<evidence type="ECO:0000256" key="5">
    <source>
        <dbReference type="RuleBase" id="RU003624"/>
    </source>
</evidence>
<name>A0A2P1G8A5_9CRYP</name>
<protein>
    <recommendedName>
        <fullName evidence="4">Small ribosomal subunit protein uS3c</fullName>
    </recommendedName>
</protein>
<dbReference type="GeneID" id="36493148"/>
<dbReference type="GO" id="GO:0003723">
    <property type="term" value="F:RNA binding"/>
    <property type="evidence" value="ECO:0007669"/>
    <property type="project" value="InterPro"/>
</dbReference>
<dbReference type="InterPro" id="IPR057258">
    <property type="entry name" value="Ribosomal_uS3"/>
</dbReference>
<dbReference type="PANTHER" id="PTHR11760:SF19">
    <property type="entry name" value="SMALL RIBOSOMAL SUBUNIT PROTEIN US3C"/>
    <property type="match status" value="1"/>
</dbReference>
<dbReference type="PROSITE" id="PS00548">
    <property type="entry name" value="RIBOSOMAL_S3"/>
    <property type="match status" value="1"/>
</dbReference>
<dbReference type="SUPFAM" id="SSF54814">
    <property type="entry name" value="Prokaryotic type KH domain (KH-domain type II)"/>
    <property type="match status" value="1"/>
</dbReference>
<gene>
    <name evidence="7" type="primary">rps3</name>
    <name evidence="7" type="ORF">PsulMt_p018</name>
</gene>
<evidence type="ECO:0000313" key="7">
    <source>
        <dbReference type="EMBL" id="AVM81194.1"/>
    </source>
</evidence>
<keyword evidence="7" id="KW-0496">Mitochondrion</keyword>
<feature type="domain" description="Small ribosomal subunit protein uS3 C-terminal" evidence="6">
    <location>
        <begin position="120"/>
        <end position="204"/>
    </location>
</feature>
<dbReference type="EMBL" id="MG680945">
    <property type="protein sequence ID" value="AVM81194.1"/>
    <property type="molecule type" value="Genomic_DNA"/>
</dbReference>
<dbReference type="InterPro" id="IPR001351">
    <property type="entry name" value="Ribosomal_uS3_C"/>
</dbReference>
<dbReference type="InterPro" id="IPR018280">
    <property type="entry name" value="Ribosomal_uS3_CS"/>
</dbReference>
<comment type="similarity">
    <text evidence="1 5">Belongs to the universal ribosomal protein uS3 family.</text>
</comment>
<evidence type="ECO:0000256" key="4">
    <source>
        <dbReference type="ARBA" id="ARBA00035154"/>
    </source>
</evidence>
<dbReference type="SUPFAM" id="SSF54821">
    <property type="entry name" value="Ribosomal protein S3 C-terminal domain"/>
    <property type="match status" value="1"/>
</dbReference>
<evidence type="ECO:0000256" key="3">
    <source>
        <dbReference type="ARBA" id="ARBA00023274"/>
    </source>
</evidence>
<evidence type="ECO:0000256" key="1">
    <source>
        <dbReference type="ARBA" id="ARBA00010761"/>
    </source>
</evidence>
<dbReference type="Pfam" id="PF00189">
    <property type="entry name" value="Ribosomal_S3_C"/>
    <property type="match status" value="1"/>
</dbReference>
<dbReference type="PANTHER" id="PTHR11760">
    <property type="entry name" value="30S/40S RIBOSOMAL PROTEIN S3"/>
    <property type="match status" value="1"/>
</dbReference>
<dbReference type="GO" id="GO:0006412">
    <property type="term" value="P:translation"/>
    <property type="evidence" value="ECO:0007669"/>
    <property type="project" value="InterPro"/>
</dbReference>
<evidence type="ECO:0000256" key="2">
    <source>
        <dbReference type="ARBA" id="ARBA00022980"/>
    </source>
</evidence>